<dbReference type="AlphaFoldDB" id="A0A3A8EMW1"/>
<comment type="caution">
    <text evidence="1">The sequence shown here is derived from an EMBL/GenBank/DDBJ whole genome shotgun (WGS) entry which is preliminary data.</text>
</comment>
<gene>
    <name evidence="1" type="ORF">D7V32_12110</name>
</gene>
<sequence length="33" mass="3972">MPSWQLCAHNISQHQRCQNTGCCQQYRNLTRHK</sequence>
<name>A0A3A8EMW1_9GAMM</name>
<proteinExistence type="predicted"/>
<evidence type="ECO:0000313" key="1">
    <source>
        <dbReference type="EMBL" id="RKG30191.1"/>
    </source>
</evidence>
<dbReference type="Proteomes" id="UP000282388">
    <property type="component" value="Unassembled WGS sequence"/>
</dbReference>
<evidence type="ECO:0000313" key="2">
    <source>
        <dbReference type="Proteomes" id="UP000282388"/>
    </source>
</evidence>
<protein>
    <submittedName>
        <fullName evidence="1">Uncharacterized protein</fullName>
    </submittedName>
</protein>
<organism evidence="1 2">
    <name type="scientific">Acinetobacter tianfuensis</name>
    <dbReference type="NCBI Taxonomy" id="2419603"/>
    <lineage>
        <taxon>Bacteria</taxon>
        <taxon>Pseudomonadati</taxon>
        <taxon>Pseudomonadota</taxon>
        <taxon>Gammaproteobacteria</taxon>
        <taxon>Moraxellales</taxon>
        <taxon>Moraxellaceae</taxon>
        <taxon>Acinetobacter</taxon>
    </lineage>
</organism>
<keyword evidence="2" id="KW-1185">Reference proteome</keyword>
<reference evidence="1 2" key="1">
    <citation type="submission" date="2018-09" db="EMBL/GenBank/DDBJ databases">
        <title>The draft genome of Acinetobacter spp. strains.</title>
        <authorList>
            <person name="Qin J."/>
            <person name="Feng Y."/>
            <person name="Zong Z."/>
        </authorList>
    </citation>
    <scope>NUCLEOTIDE SEQUENCE [LARGE SCALE GENOMIC DNA]</scope>
    <source>
        <strain evidence="1 2">WCHAc060012</strain>
    </source>
</reference>
<accession>A0A3A8EMW1</accession>
<dbReference type="EMBL" id="RAXV01000027">
    <property type="protein sequence ID" value="RKG30191.1"/>
    <property type="molecule type" value="Genomic_DNA"/>
</dbReference>